<dbReference type="AlphaFoldDB" id="A0A7K1FQM5"/>
<dbReference type="EMBL" id="WLYK01000009">
    <property type="protein sequence ID" value="MTD16455.1"/>
    <property type="molecule type" value="Genomic_DNA"/>
</dbReference>
<evidence type="ECO:0000256" key="1">
    <source>
        <dbReference type="ARBA" id="ARBA00008775"/>
    </source>
</evidence>
<proteinExistence type="inferred from homology"/>
<protein>
    <recommendedName>
        <fullName evidence="3">TerD domain-containing protein</fullName>
    </recommendedName>
</protein>
<dbReference type="Gene3D" id="2.60.60.30">
    <property type="entry name" value="sav2460 like domains"/>
    <property type="match status" value="1"/>
</dbReference>
<dbReference type="Pfam" id="PF02342">
    <property type="entry name" value="TerD"/>
    <property type="match status" value="1"/>
</dbReference>
<evidence type="ECO:0000313" key="4">
    <source>
        <dbReference type="EMBL" id="MTD16455.1"/>
    </source>
</evidence>
<evidence type="ECO:0000259" key="3">
    <source>
        <dbReference type="Pfam" id="PF02342"/>
    </source>
</evidence>
<feature type="region of interest" description="Disordered" evidence="2">
    <location>
        <begin position="258"/>
        <end position="294"/>
    </location>
</feature>
<dbReference type="Proteomes" id="UP000460221">
    <property type="component" value="Unassembled WGS sequence"/>
</dbReference>
<dbReference type="PANTHER" id="PTHR32097">
    <property type="entry name" value="CAMP-BINDING PROTEIN 1-RELATED"/>
    <property type="match status" value="1"/>
</dbReference>
<reference evidence="4 5" key="1">
    <citation type="submission" date="2019-11" db="EMBL/GenBank/DDBJ databases">
        <authorList>
            <person name="Jiang L.-Q."/>
        </authorList>
    </citation>
    <scope>NUCLEOTIDE SEQUENCE [LARGE SCALE GENOMIC DNA]</scope>
    <source>
        <strain evidence="4 5">YIM 132087</strain>
    </source>
</reference>
<comment type="caution">
    <text evidence="4">The sequence shown here is derived from an EMBL/GenBank/DDBJ whole genome shotgun (WGS) entry which is preliminary data.</text>
</comment>
<dbReference type="RefSeq" id="WP_154770431.1">
    <property type="nucleotide sequence ID" value="NZ_WLYK01000009.1"/>
</dbReference>
<dbReference type="CDD" id="cd06974">
    <property type="entry name" value="TerD_like"/>
    <property type="match status" value="1"/>
</dbReference>
<dbReference type="InterPro" id="IPR051324">
    <property type="entry name" value="Stress/Tellurium_Resist"/>
</dbReference>
<sequence length="406" mass="41398">MRALGRGATTVITAGDHTVRVDGAAPGSVDLLVLQLGAAEKVRSDDDLVFFNQPASPEGAVRLTAGDAVSVQLGAVPADVGRLAVAVASADAGAPDLAAVPGLAARIDGPDGELLATAEGLTSERAAVLVELYRHGGGWKLRNVSAGWTEGLAALVGHHGVGVEDPAGPVADPAPVPVPAGPVAGAFSLVKGGKVSIAKSPLITAAISWPPATDYDVYALVRYRDGHCETVSQFGTMTEDGEPDGLPFSTVTADGAVRHTGDVGRSPGAAATPAKKKWGRKAAEPPPPEQPVTPARETIEIRLHPEVVAVLPVAYSAQSNGSGSFFEYRVSMSIDNGAGSTVEVSAAHGNKDPYVYTCVPGIIVNSPDGVLVEALELYSAQGSEHRPLLAADLSVQMDAGPVNAFK</sequence>
<organism evidence="4 5">
    <name type="scientific">Nakamurella alba</name>
    <dbReference type="NCBI Taxonomy" id="2665158"/>
    <lineage>
        <taxon>Bacteria</taxon>
        <taxon>Bacillati</taxon>
        <taxon>Actinomycetota</taxon>
        <taxon>Actinomycetes</taxon>
        <taxon>Nakamurellales</taxon>
        <taxon>Nakamurellaceae</taxon>
        <taxon>Nakamurella</taxon>
    </lineage>
</organism>
<evidence type="ECO:0000313" key="5">
    <source>
        <dbReference type="Proteomes" id="UP000460221"/>
    </source>
</evidence>
<feature type="domain" description="TerD" evidence="3">
    <location>
        <begin position="23"/>
        <end position="158"/>
    </location>
</feature>
<evidence type="ECO:0000256" key="2">
    <source>
        <dbReference type="SAM" id="MobiDB-lite"/>
    </source>
</evidence>
<dbReference type="InterPro" id="IPR003325">
    <property type="entry name" value="TerD"/>
</dbReference>
<accession>A0A7K1FQM5</accession>
<gene>
    <name evidence="4" type="ORF">GIS00_21190</name>
</gene>
<name>A0A7K1FQM5_9ACTN</name>
<comment type="similarity">
    <text evidence="1">Belongs to the CAPAB/TerDEXZ family.</text>
</comment>
<keyword evidence="5" id="KW-1185">Reference proteome</keyword>
<dbReference type="PANTHER" id="PTHR32097:SF4">
    <property type="entry name" value="GENERAL STRESS PROTEIN 16U"/>
    <property type="match status" value="1"/>
</dbReference>